<dbReference type="InterPro" id="IPR051210">
    <property type="entry name" value="Ub_ligase/GEF_domain"/>
</dbReference>
<proteinExistence type="predicted"/>
<evidence type="ECO:0000256" key="1">
    <source>
        <dbReference type="ARBA" id="ARBA00022737"/>
    </source>
</evidence>
<dbReference type="InterPro" id="IPR009091">
    <property type="entry name" value="RCC1/BLIP-II"/>
</dbReference>
<organism evidence="2">
    <name type="scientific">Zea mays</name>
    <name type="common">Maize</name>
    <dbReference type="NCBI Taxonomy" id="4577"/>
    <lineage>
        <taxon>Eukaryota</taxon>
        <taxon>Viridiplantae</taxon>
        <taxon>Streptophyta</taxon>
        <taxon>Embryophyta</taxon>
        <taxon>Tracheophyta</taxon>
        <taxon>Spermatophyta</taxon>
        <taxon>Magnoliopsida</taxon>
        <taxon>Liliopsida</taxon>
        <taxon>Poales</taxon>
        <taxon>Poaceae</taxon>
        <taxon>PACMAD clade</taxon>
        <taxon>Panicoideae</taxon>
        <taxon>Andropogonodae</taxon>
        <taxon>Andropogoneae</taxon>
        <taxon>Tripsacinae</taxon>
        <taxon>Zea</taxon>
    </lineage>
</organism>
<dbReference type="SUPFAM" id="SSF50985">
    <property type="entry name" value="RCC1/BLIP-II"/>
    <property type="match status" value="2"/>
</dbReference>
<evidence type="ECO:0000313" key="2">
    <source>
        <dbReference type="EMBL" id="ONM17312.1"/>
    </source>
</evidence>
<dbReference type="Gene3D" id="2.130.10.30">
    <property type="entry name" value="Regulator of chromosome condensation 1/beta-lactamase-inhibitor protein II"/>
    <property type="match status" value="3"/>
</dbReference>
<dbReference type="InterPro" id="IPR000408">
    <property type="entry name" value="Reg_chr_condens"/>
</dbReference>
<dbReference type="PRINTS" id="PR00633">
    <property type="entry name" value="RCCNDNSATION"/>
</dbReference>
<sequence length="402" mass="42596">MDSVMAAPDSPPQTVVLVSAGASHSVALLTGNVLCSWGRGEDGQLGHGDAEDRLVPTVLSGFDAPAITSVICGADHTTAYSEDELQVYSWGWGDFGRLGHGNSSDVFTPQPVKALQGLKIKQIACGDSHCLALGLGTTEDSLLPQKIQAFESVCVKMIAAGAEHTAAVTEDGDLYGWGWGRYGNLGLGDRNDRLLPEKVSSVEGEKMVLVACGWRHTITVSDSGNLYTYGWSKYGQLGHGDFEDHLVPHKVEALKDSTISQFGQVGVGNNDDHSSPGQVSFPEDQKISQVACGWRHTLALSEKKNVFSWGRGTSGQLGNGEIVDRNTPVLIDALSSDGSACKKLESSTAAPFAAKVWVSPSERYAIVPDENVRKAGGGTARGNGADANVPENDVKRMRVQSS</sequence>
<dbReference type="PANTHER" id="PTHR22870:SF360">
    <property type="entry name" value="ULTRAVIOLET-B RECEPTOR UVR8"/>
    <property type="match status" value="1"/>
</dbReference>
<dbReference type="PROSITE" id="PS00626">
    <property type="entry name" value="RCC1_2"/>
    <property type="match status" value="4"/>
</dbReference>
<dbReference type="PROSITE" id="PS50012">
    <property type="entry name" value="RCC1_3"/>
    <property type="match status" value="6"/>
</dbReference>
<dbReference type="AlphaFoldDB" id="A0A1D6EAA3"/>
<dbReference type="Pfam" id="PF00415">
    <property type="entry name" value="RCC1"/>
    <property type="match status" value="5"/>
</dbReference>
<accession>A0A1D6EAA3</accession>
<name>A0A1D6EAA3_MAIZE</name>
<protein>
    <submittedName>
        <fullName evidence="2">Regulator of chromosome condensation2</fullName>
    </submittedName>
</protein>
<gene>
    <name evidence="2" type="ORF">ZEAMMB73_Zm00001d003632</name>
</gene>
<reference evidence="2" key="1">
    <citation type="submission" date="2015-12" db="EMBL/GenBank/DDBJ databases">
        <title>Update maize B73 reference genome by single molecule sequencing technologies.</title>
        <authorList>
            <consortium name="Maize Genome Sequencing Project"/>
            <person name="Ware D."/>
        </authorList>
    </citation>
    <scope>NUCLEOTIDE SEQUENCE [LARGE SCALE GENOMIC DNA]</scope>
    <source>
        <tissue evidence="2">Seedling</tissue>
    </source>
</reference>
<keyword evidence="1" id="KW-0677">Repeat</keyword>
<dbReference type="ExpressionAtlas" id="A0A1D6EAA3">
    <property type="expression patterns" value="baseline and differential"/>
</dbReference>
<dbReference type="PANTHER" id="PTHR22870">
    <property type="entry name" value="REGULATOR OF CHROMOSOME CONDENSATION"/>
    <property type="match status" value="1"/>
</dbReference>
<dbReference type="PaxDb" id="4577-GRMZM2G178447_P01"/>
<dbReference type="EMBL" id="CM007648">
    <property type="protein sequence ID" value="ONM17312.1"/>
    <property type="molecule type" value="Genomic_DNA"/>
</dbReference>